<evidence type="ECO:0000256" key="8">
    <source>
        <dbReference type="ARBA" id="ARBA00023065"/>
    </source>
</evidence>
<dbReference type="InterPro" id="IPR001881">
    <property type="entry name" value="EGF-like_Ca-bd_dom"/>
</dbReference>
<keyword evidence="14" id="KW-0245">EGF-like domain</keyword>
<evidence type="ECO:0000256" key="17">
    <source>
        <dbReference type="SAM" id="SignalP"/>
    </source>
</evidence>
<feature type="disulfide bond" evidence="14">
    <location>
        <begin position="346"/>
        <end position="355"/>
    </location>
</feature>
<dbReference type="CTD" id="190561"/>
<keyword evidence="20" id="KW-1185">Reference proteome</keyword>
<evidence type="ECO:0000256" key="11">
    <source>
        <dbReference type="ARBA" id="ARBA00023180"/>
    </source>
</evidence>
<dbReference type="GO" id="GO:0035725">
    <property type="term" value="P:sodium ion transmembrane transport"/>
    <property type="evidence" value="ECO:0000318"/>
    <property type="project" value="GO_Central"/>
</dbReference>
<keyword evidence="3 15" id="KW-0813">Transport</keyword>
<keyword evidence="13 15" id="KW-0407">Ion channel</keyword>
<keyword evidence="8 15" id="KW-0406">Ion transport</keyword>
<dbReference type="Gene3D" id="2.60.470.10">
    <property type="entry name" value="Acid-sensing ion channels like domains"/>
    <property type="match status" value="1"/>
</dbReference>
<dbReference type="RefSeq" id="NP_507640.2">
    <property type="nucleotide sequence ID" value="NM_075239.2"/>
</dbReference>
<dbReference type="Proteomes" id="UP000001940">
    <property type="component" value="Chromosome V"/>
</dbReference>
<evidence type="ECO:0000256" key="10">
    <source>
        <dbReference type="ARBA" id="ARBA00023157"/>
    </source>
</evidence>
<feature type="domain" description="EGF-like" evidence="18">
    <location>
        <begin position="397"/>
        <end position="434"/>
    </location>
</feature>
<dbReference type="PRINTS" id="PR01078">
    <property type="entry name" value="AMINACHANNEL"/>
</dbReference>
<name>Q9U1T8_CAEEL</name>
<protein>
    <submittedName>
        <fullName evidence="19">EGF-like domain-containing protein</fullName>
    </submittedName>
</protein>
<dbReference type="PROSITE" id="PS50026">
    <property type="entry name" value="EGF_3"/>
    <property type="match status" value="8"/>
</dbReference>
<dbReference type="InterPro" id="IPR000742">
    <property type="entry name" value="EGF"/>
</dbReference>
<evidence type="ECO:0000259" key="18">
    <source>
        <dbReference type="PROSITE" id="PS50026"/>
    </source>
</evidence>
<dbReference type="STRING" id="6239.Y69H2.12.1"/>
<dbReference type="GeneID" id="190561"/>
<evidence type="ECO:0000256" key="1">
    <source>
        <dbReference type="ARBA" id="ARBA00004141"/>
    </source>
</evidence>
<dbReference type="UCSC" id="Y69H2.12">
    <property type="organism name" value="c. elegans"/>
</dbReference>
<evidence type="ECO:0000256" key="5">
    <source>
        <dbReference type="ARBA" id="ARBA00022692"/>
    </source>
</evidence>
<feature type="domain" description="EGF-like" evidence="18">
    <location>
        <begin position="359"/>
        <end position="396"/>
    </location>
</feature>
<dbReference type="Pfam" id="PF00858">
    <property type="entry name" value="ASC"/>
    <property type="match status" value="1"/>
</dbReference>
<evidence type="ECO:0000256" key="12">
    <source>
        <dbReference type="ARBA" id="ARBA00023201"/>
    </source>
</evidence>
<feature type="disulfide bond" evidence="14">
    <location>
        <begin position="151"/>
        <end position="160"/>
    </location>
</feature>
<evidence type="ECO:0000256" key="14">
    <source>
        <dbReference type="PROSITE-ProRule" id="PRU00076"/>
    </source>
</evidence>
<dbReference type="OMA" id="NCETERI"/>
<dbReference type="SMART" id="SM00179">
    <property type="entry name" value="EGF_CA"/>
    <property type="match status" value="7"/>
</dbReference>
<feature type="disulfide bond" evidence="14">
    <location>
        <begin position="465"/>
        <end position="474"/>
    </location>
</feature>
<dbReference type="GO" id="GO:0005886">
    <property type="term" value="C:plasma membrane"/>
    <property type="evidence" value="ECO:0000318"/>
    <property type="project" value="GO_Central"/>
</dbReference>
<evidence type="ECO:0000256" key="15">
    <source>
        <dbReference type="RuleBase" id="RU000679"/>
    </source>
</evidence>
<reference evidence="19 20" key="1">
    <citation type="journal article" date="1998" name="Science">
        <title>Genome sequence of the nematode C. elegans: a platform for investigating biology.</title>
        <authorList>
            <consortium name="The C. elegans sequencing consortium"/>
            <person name="Sulson J.E."/>
            <person name="Waterston R."/>
        </authorList>
    </citation>
    <scope>NUCLEOTIDE SEQUENCE [LARGE SCALE GENOMIC DNA]</scope>
    <source>
        <strain evidence="19 20">Bristol N2</strain>
    </source>
</reference>
<dbReference type="EMBL" id="BX284605">
    <property type="protein sequence ID" value="CAB63409.2"/>
    <property type="molecule type" value="Genomic_DNA"/>
</dbReference>
<comment type="caution">
    <text evidence="14">Lacks conserved residue(s) required for the propagation of feature annotation.</text>
</comment>
<keyword evidence="6 16" id="KW-1133">Transmembrane helix</keyword>
<evidence type="ECO:0000313" key="19">
    <source>
        <dbReference type="EMBL" id="CAB63409.2"/>
    </source>
</evidence>
<feature type="domain" description="EGF-like" evidence="18">
    <location>
        <begin position="162"/>
        <end position="200"/>
    </location>
</feature>
<keyword evidence="10 14" id="KW-1015">Disulfide bond</keyword>
<dbReference type="PROSITE" id="PS01186">
    <property type="entry name" value="EGF_2"/>
    <property type="match status" value="3"/>
</dbReference>
<dbReference type="PhylomeDB" id="Q9U1T8"/>
<keyword evidence="17" id="KW-0732">Signal</keyword>
<dbReference type="AlphaFoldDB" id="Q9U1T8"/>
<feature type="disulfide bond" evidence="14">
    <location>
        <begin position="190"/>
        <end position="199"/>
    </location>
</feature>
<feature type="domain" description="EGF-like" evidence="18">
    <location>
        <begin position="121"/>
        <end position="161"/>
    </location>
</feature>
<dbReference type="SMR" id="Q9U1T8"/>
<sequence>MIFLLFLIFPYYSTPQTTVEYVAASPNPPHGCPNFGLCTDVTTTLVSSTNVSTTYEYGCAPENCYCVDGTTNGTEPCDTIVDQCGDDPCGEPEYFLCTSKIESHTCACQAGYTGADCTSELGTACATSPCRSGATCVSSNSSATTEYSCICTDQQFGTHCEYDNLCASNPCQNSGNCTMVLENSNYLCTCSPDWQGRRCEVADAVSTPPVQDGCYLYDTGSIGACTTKFTENSLTSSKCNNYALEQSTDTVTMNYLTLCGAWCMVSEAPLCNTSWYMDGDCKKSCGGDSAEYCGRLNSRCIVYEAGTSETDANACTDNSTLCNANLGQGICINLSSDVTNGYQCICGPLWTDTDCETPVASACTPSPCWNGICVLNEQYNTYTCACDDGYFGDLCQYPDVCTSSTCLYGGTCTETSSGGYTCSCLSQYFGTNCEEINRCNYADPCVNGDCQTTVDGITTNYTCTCDSGWTGENCDTMIDYCIPNPCSYNSTCSPYFKGFNCTCITGLTGANCSTIIDLCVPYKDSTGKWIKSPCNSKDDLANCTIEINGFNCSCSDKWTDTLCDLNVLIKDVLLTIYGHVDLTMITLLNDLMQNPSQIKDMVPFITGLLSDSERSDLSWDVGDLFNWIAFEDQRLDLENDIYKWNDVVLGNCFTFNHQDQNFTYLMRRPGRHGGIQAFMKTRQDEYAPWYDTAGMLVFIHNREDYVFSESVRYNAQPNAQSTINIFMTRYTRLGGRYGKCVKKPSEVKNYYYPGAYTTDGCLRTCYQDRMQQECQCMDPRYPKAPNATSCQLSERSCVTEASDAAGDPSTWSSCVCPLPCSNQEYSVTWSKANFVNMPITCEKSSDVATCQANYVDQLMVSIVLPKLDFQIYAETPAMDFNKFLSQLGGQLGVLMGINLVTFIEVVFLMFGVLTICCRK</sequence>
<comment type="subcellular location">
    <subcellularLocation>
        <location evidence="1">Membrane</location>
        <topology evidence="1">Multi-pass membrane protein</topology>
    </subcellularLocation>
</comment>
<feature type="disulfide bond" evidence="14">
    <location>
        <begin position="363"/>
        <end position="373"/>
    </location>
</feature>
<dbReference type="InParanoid" id="Q9U1T8"/>
<dbReference type="KEGG" id="cel:CELE_Y69H2.12"/>
<dbReference type="Reactome" id="R-CEL-2672351">
    <property type="pathway name" value="Stimuli-sensing channels"/>
</dbReference>
<dbReference type="eggNOG" id="KOG4294">
    <property type="taxonomic scope" value="Eukaryota"/>
</dbReference>
<evidence type="ECO:0000256" key="6">
    <source>
        <dbReference type="ARBA" id="ARBA00022989"/>
    </source>
</evidence>
<keyword evidence="12 15" id="KW-0739">Sodium transport</keyword>
<feature type="signal peptide" evidence="17">
    <location>
        <begin position="1"/>
        <end position="15"/>
    </location>
</feature>
<dbReference type="PROSITE" id="PS00022">
    <property type="entry name" value="EGF_1"/>
    <property type="match status" value="7"/>
</dbReference>
<dbReference type="FunCoup" id="Q9U1T8">
    <property type="interactions" value="151"/>
</dbReference>
<feature type="disulfide bond" evidence="14">
    <location>
        <begin position="503"/>
        <end position="512"/>
    </location>
</feature>
<dbReference type="HOGENOM" id="CLU_006253_0_0_1"/>
<evidence type="ECO:0000256" key="3">
    <source>
        <dbReference type="ARBA" id="ARBA00022448"/>
    </source>
</evidence>
<evidence type="ECO:0000256" key="7">
    <source>
        <dbReference type="ARBA" id="ARBA00023053"/>
    </source>
</evidence>
<dbReference type="Reactome" id="R-CEL-9730628">
    <property type="pathway name" value="Sensory perception of salty taste"/>
</dbReference>
<evidence type="ECO:0000256" key="9">
    <source>
        <dbReference type="ARBA" id="ARBA00023136"/>
    </source>
</evidence>
<dbReference type="eggNOG" id="KOG1217">
    <property type="taxonomic scope" value="Eukaryota"/>
</dbReference>
<dbReference type="SUPFAM" id="SSF57196">
    <property type="entry name" value="EGF/Laminin"/>
    <property type="match status" value="6"/>
</dbReference>
<dbReference type="GO" id="GO:0015280">
    <property type="term" value="F:ligand-gated sodium channel activity"/>
    <property type="evidence" value="ECO:0000318"/>
    <property type="project" value="GO_Central"/>
</dbReference>
<comment type="similarity">
    <text evidence="2 15">Belongs to the amiloride-sensitive sodium channel (TC 1.A.6) family.</text>
</comment>
<dbReference type="PANTHER" id="PTHR11690:SF177">
    <property type="entry name" value="EGF-LIKE DOMAIN-CONTAINING PROTEIN"/>
    <property type="match status" value="1"/>
</dbReference>
<feature type="disulfide bond" evidence="14">
    <location>
        <begin position="171"/>
        <end position="188"/>
    </location>
</feature>
<dbReference type="OrthoDB" id="5800348at2759"/>
<proteinExistence type="inferred from homology"/>
<evidence type="ECO:0000256" key="13">
    <source>
        <dbReference type="ARBA" id="ARBA00023303"/>
    </source>
</evidence>
<gene>
    <name evidence="19 21" type="primary">egas-2</name>
    <name evidence="19" type="ORF">CELE_Y69H2.12</name>
    <name evidence="21" type="ORF">Y69H2.12</name>
</gene>
<dbReference type="InterPro" id="IPR001873">
    <property type="entry name" value="ENaC"/>
</dbReference>
<feature type="domain" description="EGF-like" evidence="18">
    <location>
        <begin position="80"/>
        <end position="118"/>
    </location>
</feature>
<feature type="disulfide bond" evidence="14">
    <location>
        <begin position="108"/>
        <end position="117"/>
    </location>
</feature>
<feature type="disulfide bond" evidence="14">
    <location>
        <begin position="89"/>
        <end position="106"/>
    </location>
</feature>
<organism evidence="19 20">
    <name type="scientific">Caenorhabditis elegans</name>
    <dbReference type="NCBI Taxonomy" id="6239"/>
    <lineage>
        <taxon>Eukaryota</taxon>
        <taxon>Metazoa</taxon>
        <taxon>Ecdysozoa</taxon>
        <taxon>Nematoda</taxon>
        <taxon>Chromadorea</taxon>
        <taxon>Rhabditida</taxon>
        <taxon>Rhabditina</taxon>
        <taxon>Rhabditomorpha</taxon>
        <taxon>Rhabditoidea</taxon>
        <taxon>Rhabditidae</taxon>
        <taxon>Peloderinae</taxon>
        <taxon>Caenorhabditis</taxon>
    </lineage>
</organism>
<dbReference type="Gene3D" id="2.10.25.10">
    <property type="entry name" value="Laminin"/>
    <property type="match status" value="6"/>
</dbReference>
<dbReference type="PANTHER" id="PTHR11690">
    <property type="entry name" value="AMILORIDE-SENSITIVE SODIUM CHANNEL-RELATED"/>
    <property type="match status" value="1"/>
</dbReference>
<keyword evidence="5 15" id="KW-0812">Transmembrane</keyword>
<dbReference type="Gene3D" id="1.10.287.770">
    <property type="entry name" value="YojJ-like"/>
    <property type="match status" value="1"/>
</dbReference>
<accession>Q9U1T8</accession>
<feature type="chain" id="PRO_5012249243" evidence="17">
    <location>
        <begin position="16"/>
        <end position="919"/>
    </location>
</feature>
<evidence type="ECO:0000256" key="16">
    <source>
        <dbReference type="SAM" id="Phobius"/>
    </source>
</evidence>
<feature type="disulfide bond" evidence="14">
    <location>
        <begin position="386"/>
        <end position="395"/>
    </location>
</feature>
<dbReference type="GO" id="GO:0005509">
    <property type="term" value="F:calcium ion binding"/>
    <property type="evidence" value="ECO:0007669"/>
    <property type="project" value="InterPro"/>
</dbReference>
<dbReference type="SMART" id="SM00181">
    <property type="entry name" value="EGF"/>
    <property type="match status" value="9"/>
</dbReference>
<feature type="disulfide bond" evidence="14">
    <location>
        <begin position="424"/>
        <end position="433"/>
    </location>
</feature>
<evidence type="ECO:0000313" key="20">
    <source>
        <dbReference type="Proteomes" id="UP000001940"/>
    </source>
</evidence>
<keyword evidence="9 16" id="KW-0472">Membrane</keyword>
<keyword evidence="11" id="KW-0325">Glycoprotein</keyword>
<keyword evidence="7" id="KW-0915">Sodium</keyword>
<feature type="domain" description="EGF-like" evidence="18">
    <location>
        <begin position="311"/>
        <end position="356"/>
    </location>
</feature>
<keyword evidence="4 15" id="KW-0894">Sodium channel</keyword>
<dbReference type="WormBase" id="Y69H2.12">
    <property type="protein sequence ID" value="CE41526"/>
    <property type="gene ID" value="WBGene00013487"/>
    <property type="gene designation" value="egas-2"/>
</dbReference>
<feature type="domain" description="EGF-like" evidence="18">
    <location>
        <begin position="477"/>
        <end position="513"/>
    </location>
</feature>
<dbReference type="AGR" id="WB:WBGene00013487"/>
<evidence type="ECO:0000313" key="21">
    <source>
        <dbReference type="WormBase" id="Y69H2.12"/>
    </source>
</evidence>
<dbReference type="PaxDb" id="6239-Y69H2.12"/>
<feature type="transmembrane region" description="Helical" evidence="16">
    <location>
        <begin position="891"/>
        <end position="916"/>
    </location>
</feature>
<feature type="domain" description="EGF-like" evidence="18">
    <location>
        <begin position="435"/>
        <end position="475"/>
    </location>
</feature>
<evidence type="ECO:0000256" key="2">
    <source>
        <dbReference type="ARBA" id="ARBA00007193"/>
    </source>
</evidence>
<evidence type="ECO:0000256" key="4">
    <source>
        <dbReference type="ARBA" id="ARBA00022461"/>
    </source>
</evidence>